<feature type="non-terminal residue" evidence="1">
    <location>
        <position position="77"/>
    </location>
</feature>
<proteinExistence type="predicted"/>
<dbReference type="Proteomes" id="UP000789366">
    <property type="component" value="Unassembled WGS sequence"/>
</dbReference>
<evidence type="ECO:0000313" key="2">
    <source>
        <dbReference type="Proteomes" id="UP000789366"/>
    </source>
</evidence>
<dbReference type="EMBL" id="CAJVPW010009120">
    <property type="protein sequence ID" value="CAG8601232.1"/>
    <property type="molecule type" value="Genomic_DNA"/>
</dbReference>
<keyword evidence="2" id="KW-1185">Reference proteome</keyword>
<reference evidence="1" key="1">
    <citation type="submission" date="2021-06" db="EMBL/GenBank/DDBJ databases">
        <authorList>
            <person name="Kallberg Y."/>
            <person name="Tangrot J."/>
            <person name="Rosling A."/>
        </authorList>
    </citation>
    <scope>NUCLEOTIDE SEQUENCE</scope>
    <source>
        <strain evidence="1">28 12/20/2015</strain>
    </source>
</reference>
<name>A0ACA9MPE5_9GLOM</name>
<sequence length="77" mass="8690">MADLWKKKQEAKAQSVIIEDQSKGRPATKHLKAFTKKNNKAVASNTKHTNSSNEEKEIEVLGVYRCHLCHEPGHYAS</sequence>
<feature type="non-terminal residue" evidence="1">
    <location>
        <position position="1"/>
    </location>
</feature>
<organism evidence="1 2">
    <name type="scientific">Cetraspora pellucida</name>
    <dbReference type="NCBI Taxonomy" id="1433469"/>
    <lineage>
        <taxon>Eukaryota</taxon>
        <taxon>Fungi</taxon>
        <taxon>Fungi incertae sedis</taxon>
        <taxon>Mucoromycota</taxon>
        <taxon>Glomeromycotina</taxon>
        <taxon>Glomeromycetes</taxon>
        <taxon>Diversisporales</taxon>
        <taxon>Gigasporaceae</taxon>
        <taxon>Cetraspora</taxon>
    </lineage>
</organism>
<protein>
    <submittedName>
        <fullName evidence="1">11981_t:CDS:1</fullName>
    </submittedName>
</protein>
<evidence type="ECO:0000313" key="1">
    <source>
        <dbReference type="EMBL" id="CAG8601232.1"/>
    </source>
</evidence>
<comment type="caution">
    <text evidence="1">The sequence shown here is derived from an EMBL/GenBank/DDBJ whole genome shotgun (WGS) entry which is preliminary data.</text>
</comment>
<gene>
    <name evidence="1" type="ORF">SPELUC_LOCUS7125</name>
</gene>
<accession>A0ACA9MPE5</accession>